<comment type="similarity">
    <text evidence="4">Belongs to the ABC transporter superfamily. Drug exporter-1 (DrugE1) (TC 3.A.1.105) family.</text>
</comment>
<dbReference type="Gene3D" id="3.40.50.300">
    <property type="entry name" value="P-loop containing nucleotide triphosphate hydrolases"/>
    <property type="match status" value="1"/>
</dbReference>
<dbReference type="Pfam" id="PF00005">
    <property type="entry name" value="ABC_tran"/>
    <property type="match status" value="1"/>
</dbReference>
<evidence type="ECO:0000313" key="8">
    <source>
        <dbReference type="Proteomes" id="UP001596380"/>
    </source>
</evidence>
<comment type="subcellular location">
    <subcellularLocation>
        <location evidence="1">Cell membrane</location>
        <topology evidence="1">Peripheral membrane protein</topology>
        <orientation evidence="1">Cytoplasmic side</orientation>
    </subcellularLocation>
</comment>
<dbReference type="Proteomes" id="UP001596380">
    <property type="component" value="Unassembled WGS sequence"/>
</dbReference>
<keyword evidence="2" id="KW-0547">Nucleotide-binding</keyword>
<protein>
    <submittedName>
        <fullName evidence="7">ATP-binding cassette domain-containing protein</fullName>
    </submittedName>
</protein>
<dbReference type="PROSITE" id="PS50893">
    <property type="entry name" value="ABC_TRANSPORTER_2"/>
    <property type="match status" value="1"/>
</dbReference>
<dbReference type="SUPFAM" id="SSF52540">
    <property type="entry name" value="P-loop containing nucleoside triphosphate hydrolases"/>
    <property type="match status" value="1"/>
</dbReference>
<evidence type="ECO:0000259" key="6">
    <source>
        <dbReference type="PROSITE" id="PS50893"/>
    </source>
</evidence>
<dbReference type="InterPro" id="IPR003439">
    <property type="entry name" value="ABC_transporter-like_ATP-bd"/>
</dbReference>
<organism evidence="7 8">
    <name type="scientific">Actinomadura yumaensis</name>
    <dbReference type="NCBI Taxonomy" id="111807"/>
    <lineage>
        <taxon>Bacteria</taxon>
        <taxon>Bacillati</taxon>
        <taxon>Actinomycetota</taxon>
        <taxon>Actinomycetes</taxon>
        <taxon>Streptosporangiales</taxon>
        <taxon>Thermomonosporaceae</taxon>
        <taxon>Actinomadura</taxon>
    </lineage>
</organism>
<comment type="caution">
    <text evidence="7">The sequence shown here is derived from an EMBL/GenBank/DDBJ whole genome shotgun (WGS) entry which is preliminary data.</text>
</comment>
<feature type="domain" description="ABC transporter" evidence="6">
    <location>
        <begin position="32"/>
        <end position="262"/>
    </location>
</feature>
<dbReference type="NCBIfam" id="TIGR01188">
    <property type="entry name" value="drrA"/>
    <property type="match status" value="1"/>
</dbReference>
<evidence type="ECO:0000256" key="2">
    <source>
        <dbReference type="ARBA" id="ARBA00022741"/>
    </source>
</evidence>
<dbReference type="InterPro" id="IPR003593">
    <property type="entry name" value="AAA+_ATPase"/>
</dbReference>
<sequence length="368" mass="39912">MITRWFRSTTRHDPKLVRSAPSNAALPGVHAIHARGLAKSYPEATAVRGVDLTVGAGETFGFLGPNGAGKTTTIAMLCTLTAPTAGSASIAGYDVLRHPHQVRRNIGLVFQEMTLDQDLTAWENLRFHARLYGLTSETARDRAATLLDLVDLGHRRDAFVRTYSGGMKRRLEIVRGLMHRPRVLFLDEPTLGLDPQTRAQVWDHLHELRRHETITLFLTTHYLDEAEQCDRIGIIDDGRIVAEGSPAELKSVIGADRVELRTGDDDSAAGQLRAAFGLDADRTPAGLSVRVGDGAAFVPRMCARLDVAIESVTVVRPSLDDVFFHYTGRDIREESAPDPGLGEPAAPGSAPTAPRVHGGGTTPQEATP</sequence>
<name>A0ABW2CC51_9ACTN</name>
<dbReference type="GO" id="GO:0005524">
    <property type="term" value="F:ATP binding"/>
    <property type="evidence" value="ECO:0007669"/>
    <property type="project" value="UniProtKB-KW"/>
</dbReference>
<dbReference type="InterPro" id="IPR027417">
    <property type="entry name" value="P-loop_NTPase"/>
</dbReference>
<dbReference type="InterPro" id="IPR005894">
    <property type="entry name" value="DrrA"/>
</dbReference>
<evidence type="ECO:0000313" key="7">
    <source>
        <dbReference type="EMBL" id="MFC6878713.1"/>
    </source>
</evidence>
<accession>A0ABW2CC51</accession>
<gene>
    <name evidence="7" type="ORF">ACFQKB_02920</name>
</gene>
<evidence type="ECO:0000256" key="5">
    <source>
        <dbReference type="SAM" id="MobiDB-lite"/>
    </source>
</evidence>
<evidence type="ECO:0000256" key="4">
    <source>
        <dbReference type="ARBA" id="ARBA00049985"/>
    </source>
</evidence>
<dbReference type="RefSeq" id="WP_378063025.1">
    <property type="nucleotide sequence ID" value="NZ_JBHSXS010000001.1"/>
</dbReference>
<dbReference type="EMBL" id="JBHSXS010000001">
    <property type="protein sequence ID" value="MFC6878713.1"/>
    <property type="molecule type" value="Genomic_DNA"/>
</dbReference>
<dbReference type="PROSITE" id="PS00211">
    <property type="entry name" value="ABC_TRANSPORTER_1"/>
    <property type="match status" value="1"/>
</dbReference>
<evidence type="ECO:0000256" key="3">
    <source>
        <dbReference type="ARBA" id="ARBA00022840"/>
    </source>
</evidence>
<reference evidence="8" key="1">
    <citation type="journal article" date="2019" name="Int. J. Syst. Evol. Microbiol.">
        <title>The Global Catalogue of Microorganisms (GCM) 10K type strain sequencing project: providing services to taxonomists for standard genome sequencing and annotation.</title>
        <authorList>
            <consortium name="The Broad Institute Genomics Platform"/>
            <consortium name="The Broad Institute Genome Sequencing Center for Infectious Disease"/>
            <person name="Wu L."/>
            <person name="Ma J."/>
        </authorList>
    </citation>
    <scope>NUCLEOTIDE SEQUENCE [LARGE SCALE GENOMIC DNA]</scope>
    <source>
        <strain evidence="8">JCM 3369</strain>
    </source>
</reference>
<feature type="region of interest" description="Disordered" evidence="5">
    <location>
        <begin position="332"/>
        <end position="368"/>
    </location>
</feature>
<dbReference type="InterPro" id="IPR017871">
    <property type="entry name" value="ABC_transporter-like_CS"/>
</dbReference>
<evidence type="ECO:0000256" key="1">
    <source>
        <dbReference type="ARBA" id="ARBA00004413"/>
    </source>
</evidence>
<proteinExistence type="inferred from homology"/>
<keyword evidence="8" id="KW-1185">Reference proteome</keyword>
<keyword evidence="3 7" id="KW-0067">ATP-binding</keyword>
<dbReference type="SMART" id="SM00382">
    <property type="entry name" value="AAA"/>
    <property type="match status" value="1"/>
</dbReference>
<dbReference type="PANTHER" id="PTHR43582">
    <property type="entry name" value="LINEARMYCIN RESISTANCE ATP-BINDING PROTEIN LNRL"/>
    <property type="match status" value="1"/>
</dbReference>
<dbReference type="PANTHER" id="PTHR43582:SF2">
    <property type="entry name" value="LINEARMYCIN RESISTANCE ATP-BINDING PROTEIN LNRL"/>
    <property type="match status" value="1"/>
</dbReference>